<accession>A0A148KNT5</accession>
<keyword evidence="1" id="KW-0808">Transferase</keyword>
<dbReference type="SUPFAM" id="SSF53448">
    <property type="entry name" value="Nucleotide-diphospho-sugar transferases"/>
    <property type="match status" value="1"/>
</dbReference>
<protein>
    <submittedName>
        <fullName evidence="1">Acylneuraminate cytidylyltransferase</fullName>
    </submittedName>
</protein>
<name>A0A148KNT5_9ALTE</name>
<dbReference type="EMBL" id="LSNE01000009">
    <property type="protein sequence ID" value="KXI27919.1"/>
    <property type="molecule type" value="Genomic_DNA"/>
</dbReference>
<gene>
    <name evidence="1" type="ORF">AX660_20650</name>
</gene>
<proteinExistence type="predicted"/>
<dbReference type="InterPro" id="IPR003329">
    <property type="entry name" value="Cytidylyl_trans"/>
</dbReference>
<organism evidence="1 2">
    <name type="scientific">Paraglaciecola hydrolytica</name>
    <dbReference type="NCBI Taxonomy" id="1799789"/>
    <lineage>
        <taxon>Bacteria</taxon>
        <taxon>Pseudomonadati</taxon>
        <taxon>Pseudomonadota</taxon>
        <taxon>Gammaproteobacteria</taxon>
        <taxon>Alteromonadales</taxon>
        <taxon>Alteromonadaceae</taxon>
        <taxon>Paraglaciecola</taxon>
    </lineage>
</organism>
<sequence>MNIVAIIPARGGSKGIPHKNIKLLGGKPLISHSIEQAKQAAYVSEVYVSTDDPIIADSASEAGSQVIVRPEILSGDTASSESALLHALNEIEKNQHVDYVVFLQCTSPFRSSADIDAAIDIIKSEDSDSLLSVVTNHRFLWRKTANGAESINYDFNHRPRRQDMDIQYMENGSIYIFKPWVLKKLGNRLGGKVSMYVMDEYSATEIDSEYDLTLARAMFQSLIIK</sequence>
<dbReference type="RefSeq" id="WP_068379711.1">
    <property type="nucleotide sequence ID" value="NZ_LSNE01000009.1"/>
</dbReference>
<dbReference type="CDD" id="cd02513">
    <property type="entry name" value="CMP-NeuAc_Synthase"/>
    <property type="match status" value="1"/>
</dbReference>
<keyword evidence="1" id="KW-0548">Nucleotidyltransferase</keyword>
<dbReference type="AlphaFoldDB" id="A0A148KNT5"/>
<comment type="caution">
    <text evidence="1">The sequence shown here is derived from an EMBL/GenBank/DDBJ whole genome shotgun (WGS) entry which is preliminary data.</text>
</comment>
<dbReference type="PANTHER" id="PTHR21485:SF3">
    <property type="entry name" value="N-ACYLNEURAMINATE CYTIDYLYLTRANSFERASE"/>
    <property type="match status" value="1"/>
</dbReference>
<dbReference type="STRING" id="1799789.AX660_20650"/>
<evidence type="ECO:0000313" key="1">
    <source>
        <dbReference type="EMBL" id="KXI27919.1"/>
    </source>
</evidence>
<reference evidence="2" key="1">
    <citation type="submission" date="2016-02" db="EMBL/GenBank/DDBJ databases">
        <authorList>
            <person name="Schultz-Johansen M."/>
            <person name="Glaring M.A."/>
            <person name="Bech P.K."/>
            <person name="Stougaard P."/>
        </authorList>
    </citation>
    <scope>NUCLEOTIDE SEQUENCE [LARGE SCALE GENOMIC DNA]</scope>
    <source>
        <strain evidence="2">S66</strain>
    </source>
</reference>
<dbReference type="Gene3D" id="3.90.550.10">
    <property type="entry name" value="Spore Coat Polysaccharide Biosynthesis Protein SpsA, Chain A"/>
    <property type="match status" value="1"/>
</dbReference>
<evidence type="ECO:0000313" key="2">
    <source>
        <dbReference type="Proteomes" id="UP000070299"/>
    </source>
</evidence>
<dbReference type="Proteomes" id="UP000070299">
    <property type="component" value="Unassembled WGS sequence"/>
</dbReference>
<dbReference type="OrthoDB" id="9805604at2"/>
<dbReference type="InterPro" id="IPR050793">
    <property type="entry name" value="CMP-NeuNAc_synthase"/>
</dbReference>
<dbReference type="GO" id="GO:0008781">
    <property type="term" value="F:N-acylneuraminate cytidylyltransferase activity"/>
    <property type="evidence" value="ECO:0007669"/>
    <property type="project" value="TreeGrafter"/>
</dbReference>
<dbReference type="InterPro" id="IPR029044">
    <property type="entry name" value="Nucleotide-diphossugar_trans"/>
</dbReference>
<keyword evidence="2" id="KW-1185">Reference proteome</keyword>
<dbReference type="Pfam" id="PF02348">
    <property type="entry name" value="CTP_transf_3"/>
    <property type="match status" value="1"/>
</dbReference>
<dbReference type="PANTHER" id="PTHR21485">
    <property type="entry name" value="HAD SUPERFAMILY MEMBERS CMAS AND KDSC"/>
    <property type="match status" value="1"/>
</dbReference>